<evidence type="ECO:0000313" key="13">
    <source>
        <dbReference type="Proteomes" id="UP001139887"/>
    </source>
</evidence>
<dbReference type="Gene3D" id="1.25.10.10">
    <property type="entry name" value="Leucine-rich Repeat Variant"/>
    <property type="match status" value="1"/>
</dbReference>
<dbReference type="InterPro" id="IPR055455">
    <property type="entry name" value="HEAT_PSME4"/>
</dbReference>
<keyword evidence="13" id="KW-1185">Reference proteome</keyword>
<name>A0A9W8IAK1_9FUNG</name>
<dbReference type="GO" id="GO:0070628">
    <property type="term" value="F:proteasome binding"/>
    <property type="evidence" value="ECO:0007669"/>
    <property type="project" value="InterPro"/>
</dbReference>
<dbReference type="GO" id="GO:0005829">
    <property type="term" value="C:cytosol"/>
    <property type="evidence" value="ECO:0007669"/>
    <property type="project" value="TreeGrafter"/>
</dbReference>
<reference evidence="12" key="1">
    <citation type="submission" date="2022-07" db="EMBL/GenBank/DDBJ databases">
        <title>Phylogenomic reconstructions and comparative analyses of Kickxellomycotina fungi.</title>
        <authorList>
            <person name="Reynolds N.K."/>
            <person name="Stajich J.E."/>
            <person name="Barry K."/>
            <person name="Grigoriev I.V."/>
            <person name="Crous P."/>
            <person name="Smith M.E."/>
        </authorList>
    </citation>
    <scope>NUCLEOTIDE SEQUENCE</scope>
    <source>
        <strain evidence="12">NRRL 1566</strain>
    </source>
</reference>
<proteinExistence type="inferred from homology"/>
<protein>
    <submittedName>
        <fullName evidence="12">Proteasome activator BLM10</fullName>
    </submittedName>
</protein>
<comment type="similarity">
    <text evidence="3">Belongs to the BLM10 family.</text>
</comment>
<keyword evidence="6" id="KW-0227">DNA damage</keyword>
<keyword evidence="12" id="KW-0647">Proteasome</keyword>
<dbReference type="InterPro" id="IPR016024">
    <property type="entry name" value="ARM-type_fold"/>
</dbReference>
<keyword evidence="8" id="KW-0539">Nucleus</keyword>
<dbReference type="InterPro" id="IPR032430">
    <property type="entry name" value="Blm10_mid"/>
</dbReference>
<dbReference type="SUPFAM" id="SSF48371">
    <property type="entry name" value="ARM repeat"/>
    <property type="match status" value="1"/>
</dbReference>
<keyword evidence="4" id="KW-0963">Cytoplasm</keyword>
<dbReference type="GO" id="GO:0010499">
    <property type="term" value="P:proteasomal ubiquitin-independent protein catabolic process"/>
    <property type="evidence" value="ECO:0007669"/>
    <property type="project" value="TreeGrafter"/>
</dbReference>
<evidence type="ECO:0000256" key="4">
    <source>
        <dbReference type="ARBA" id="ARBA00022490"/>
    </source>
</evidence>
<comment type="caution">
    <text evidence="12">The sequence shown here is derived from an EMBL/GenBank/DDBJ whole genome shotgun (WGS) entry which is preliminary data.</text>
</comment>
<dbReference type="GO" id="GO:0000502">
    <property type="term" value="C:proteasome complex"/>
    <property type="evidence" value="ECO:0007669"/>
    <property type="project" value="UniProtKB-KW"/>
</dbReference>
<dbReference type="EMBL" id="JANBUW010000009">
    <property type="protein sequence ID" value="KAJ2851741.1"/>
    <property type="molecule type" value="Genomic_DNA"/>
</dbReference>
<evidence type="ECO:0000256" key="1">
    <source>
        <dbReference type="ARBA" id="ARBA00004324"/>
    </source>
</evidence>
<dbReference type="PANTHER" id="PTHR32170">
    <property type="entry name" value="PROTEASOME ACTIVATOR COMPLEX SUBUNIT 4"/>
    <property type="match status" value="1"/>
</dbReference>
<evidence type="ECO:0000256" key="5">
    <source>
        <dbReference type="ARBA" id="ARBA00022737"/>
    </source>
</evidence>
<gene>
    <name evidence="12" type="primary">BLM3</name>
    <name evidence="12" type="ORF">IWW36_000886</name>
</gene>
<dbReference type="InterPro" id="IPR021843">
    <property type="entry name" value="PSME4_C"/>
</dbReference>
<sequence>MACRSYSVLSQPLRIELCRILYELITTSTLNLELFGKCCSTLARMLRHEDKLTVDDLTFDWRKLYQLTRSMVFPKVWQDNQLQLRNKIKNIVELACEANRFFPQSAAMEVFQEMLPQIQFNSMDWQLTIIQLITLFVPTAQPPADTPVVSSGPQSTDIKRWLPTIFSLWSFNLRISVFDAYLMNLVTTLIVEQHGRFQLTSEQIRFVFASGLHLLNLPVSRSNIPLPRSVSMALADTTGYYRMQHGGALPLKEERAHTFARFIVYTLSNESASGSLELFEQLVQMIEPFFHPSNNGAWSSMLARFLRYLAKELLSRSRIESAEDCKIPEASRLERKVRRRFVVSVRTLAMLLLFSKDEGSVSLSHSTLKHLAELEPDLIFRPLLDTLYTAIDSVTETHRMLSAMRALAKLATNLSNFAHYPEGAQHIAPLLILTLPGIDVNDSAKAYFALSFISSLCHNGVVLDELPVSGDMPAARSMSKASADEMDEEEPPEVDMEQIEWLTRASTGQFETWIDQFLRRVFVLMDNLSSSLDTNNNTSSSSDMKLGTKASQTTELVLLHCGSRYYPMITRLITNFATSITSLSAVDNMCDMVSGFARAIPEQALASLLPTCCERIREEIENGVGQTSSLSRVTHTHSETTLVWFASMLAALTQAQDGKQLLPYREQIVSTVELLVSSCMSRHIYSIGSTILYQILSWPTRTVPVCGRSWSDSMWNDAECRDNHFRYWGQHPDIADKEFSINWHIPSREEVDFVLELMQRVVEPRIDELSQRISTLTDSHEPSNAENVALHRVLTVLRMGIRGLGNLVPPPSAPIAADKLADELVAGDDASSMPAWYLLDRPVIAGYVFTDPNTAEYSQVVALRRRTGEIAARALGELGGRDTGNVENVKALIQLAESVICHHAIDRGTFSRLRHGWDQGMDAFSLDMRQSIMPRLFAIRRATLTQISRQLHNMRFMPVTQLNRDISTNIAQLCLSAYAEVRSYAVSALENIMALQPHIKADLVPMFLAELDAGEHSDAEKMMGALRVMDSGPMRRIFLRDWRLFPKLALALCRAQHEDKPQVKKMVRNTAVTQVVQSSAPLRPEPPAPHVAQLIDALSIEDLSTAVALRQKECSERYEYAASEHAQLMNQLVDILRDAGTTWRFAAIAGYYLDQLISLRLVPEPRLAKTIAEYLTSDLMLFRERAAVNLSQVLGIIRKRSKDSYNDINVVNRCRELPLNGGRALSGQQPYTELCARALEGDTDAKRAPFLDDPACGWLVWPDTAKVYIQAPADDSLAYNYIDEASRPAYDAVREELFADGKWDEIARLFSVEGTRSPEEELFGSARAVMFCQAFSLFGYPLLERAWPAIERLARENERVGAQRAASEMVGGLLRGSKHWAQASLDAMWEKLIPLLDGVFAHVGPDTLQFWQVCLQFAFARRDPRRFLPLIRLLMYSRPFDPHAEAPFAEAVKLELLRVLLSLWDWRIASAIISSRPRLLDALAHPYKQVRDITGTIMYMLSSSEFCVSYTNATEAIDDLARYGPLGRDFSHWAGTQRTQKLIAEMVQRVSVWEADHIPSNEGTSNYSRGSKTLLVFFYSGFRYGPRRLALEHARQILALLSELQEQHDDEEVWRVASAILQFLSQVLYTTELAEHVATQFLALLASSKWHIVNKTLPLLCTLTFANRFTLSREIRARILDTISQFLEHDQIEVRQAASVSLTTLVKCASSEVISEINTRFSAKLSKRLPRKRYGRAPPKDPVAYSRLVLTRHAGVLGLSCLVLAFPYTVPDWMPEVLVLLAECIDDPNPIQSTVQRTFSEFRRTHMDTWHEDRKKFSSDQLEILTDMLVSPCYYA</sequence>
<evidence type="ECO:0000256" key="8">
    <source>
        <dbReference type="ARBA" id="ARBA00023242"/>
    </source>
</evidence>
<dbReference type="InterPro" id="IPR011989">
    <property type="entry name" value="ARM-like"/>
</dbReference>
<evidence type="ECO:0000259" key="11">
    <source>
        <dbReference type="Pfam" id="PF23096"/>
    </source>
</evidence>
<evidence type="ECO:0000256" key="6">
    <source>
        <dbReference type="ARBA" id="ARBA00022763"/>
    </source>
</evidence>
<evidence type="ECO:0000256" key="2">
    <source>
        <dbReference type="ARBA" id="ARBA00004496"/>
    </source>
</evidence>
<dbReference type="PANTHER" id="PTHR32170:SF3">
    <property type="entry name" value="PROTEASOME ACTIVATOR COMPLEX SUBUNIT 4"/>
    <property type="match status" value="1"/>
</dbReference>
<keyword evidence="5" id="KW-0677">Repeat</keyword>
<dbReference type="InterPro" id="IPR035309">
    <property type="entry name" value="PSME4"/>
</dbReference>
<accession>A0A9W8IAK1</accession>
<dbReference type="Pfam" id="PF11919">
    <property type="entry name" value="PSME4_C"/>
    <property type="match status" value="1"/>
</dbReference>
<dbReference type="Pfam" id="PF23096">
    <property type="entry name" value="HEAT_PSME4"/>
    <property type="match status" value="1"/>
</dbReference>
<dbReference type="GO" id="GO:0016504">
    <property type="term" value="F:peptidase activator activity"/>
    <property type="evidence" value="ECO:0007669"/>
    <property type="project" value="InterPro"/>
</dbReference>
<evidence type="ECO:0000256" key="3">
    <source>
        <dbReference type="ARBA" id="ARBA00005739"/>
    </source>
</evidence>
<feature type="domain" description="Proteasome activator complex subunit 4 C-terminal" evidence="9">
    <location>
        <begin position="1750"/>
        <end position="1836"/>
    </location>
</feature>
<dbReference type="GO" id="GO:0016607">
    <property type="term" value="C:nuclear speck"/>
    <property type="evidence" value="ECO:0007669"/>
    <property type="project" value="UniProtKB-SubCell"/>
</dbReference>
<organism evidence="12 13">
    <name type="scientific">Coemansia brasiliensis</name>
    <dbReference type="NCBI Taxonomy" id="2650707"/>
    <lineage>
        <taxon>Eukaryota</taxon>
        <taxon>Fungi</taxon>
        <taxon>Fungi incertae sedis</taxon>
        <taxon>Zoopagomycota</taxon>
        <taxon>Kickxellomycotina</taxon>
        <taxon>Kickxellomycetes</taxon>
        <taxon>Kickxellales</taxon>
        <taxon>Kickxellaceae</taxon>
        <taxon>Coemansia</taxon>
    </lineage>
</organism>
<evidence type="ECO:0000259" key="10">
    <source>
        <dbReference type="Pfam" id="PF16507"/>
    </source>
</evidence>
<comment type="subcellular location">
    <subcellularLocation>
        <location evidence="2">Cytoplasm</location>
    </subcellularLocation>
    <subcellularLocation>
        <location evidence="1">Nucleus speckle</location>
    </subcellularLocation>
</comment>
<feature type="domain" description="Proteasome activator complex subunit 4-like HEAT repeat-like" evidence="11">
    <location>
        <begin position="1249"/>
        <end position="1457"/>
    </location>
</feature>
<dbReference type="Pfam" id="PF16507">
    <property type="entry name" value="HEAT_PSME4_mid"/>
    <property type="match status" value="1"/>
</dbReference>
<keyword evidence="7" id="KW-0234">DNA repair</keyword>
<evidence type="ECO:0000259" key="9">
    <source>
        <dbReference type="Pfam" id="PF11919"/>
    </source>
</evidence>
<dbReference type="Proteomes" id="UP001139887">
    <property type="component" value="Unassembled WGS sequence"/>
</dbReference>
<evidence type="ECO:0000313" key="12">
    <source>
        <dbReference type="EMBL" id="KAJ2851741.1"/>
    </source>
</evidence>
<dbReference type="OrthoDB" id="17907at2759"/>
<feature type="domain" description="Proteasome activator Blm10 middle HEAT repeats region" evidence="10">
    <location>
        <begin position="280"/>
        <end position="807"/>
    </location>
</feature>
<dbReference type="GO" id="GO:0006281">
    <property type="term" value="P:DNA repair"/>
    <property type="evidence" value="ECO:0007669"/>
    <property type="project" value="UniProtKB-KW"/>
</dbReference>
<evidence type="ECO:0000256" key="7">
    <source>
        <dbReference type="ARBA" id="ARBA00023204"/>
    </source>
</evidence>